<dbReference type="PANTHER" id="PTHR45648:SF22">
    <property type="entry name" value="GDSL LIPASE_ACYLHYDROLASE FAMILY PROTEIN (AFU_ORTHOLOGUE AFUA_4G14700)"/>
    <property type="match status" value="1"/>
</dbReference>
<keyword evidence="3" id="KW-0472">Membrane</keyword>
<evidence type="ECO:0000313" key="5">
    <source>
        <dbReference type="Proteomes" id="UP000042958"/>
    </source>
</evidence>
<dbReference type="PANTHER" id="PTHR45648">
    <property type="entry name" value="GDSL LIPASE/ACYLHYDROLASE FAMILY PROTEIN (AFU_ORTHOLOGUE AFUA_4G14700)"/>
    <property type="match status" value="1"/>
</dbReference>
<evidence type="ECO:0000256" key="2">
    <source>
        <dbReference type="SAM" id="MobiDB-lite"/>
    </source>
</evidence>
<feature type="compositionally biased region" description="Basic residues" evidence="2">
    <location>
        <begin position="389"/>
        <end position="400"/>
    </location>
</feature>
<dbReference type="Proteomes" id="UP000042958">
    <property type="component" value="Unassembled WGS sequence"/>
</dbReference>
<dbReference type="InterPro" id="IPR036514">
    <property type="entry name" value="SGNH_hydro_sf"/>
</dbReference>
<keyword evidence="3" id="KW-1133">Transmembrane helix</keyword>
<name>A0A0F7U064_PENBI</name>
<evidence type="ECO:0000256" key="3">
    <source>
        <dbReference type="SAM" id="Phobius"/>
    </source>
</evidence>
<dbReference type="STRING" id="104259.A0A0F7U064"/>
<evidence type="ECO:0000256" key="1">
    <source>
        <dbReference type="ARBA" id="ARBA00022801"/>
    </source>
</evidence>
<dbReference type="AlphaFoldDB" id="A0A0F7U064"/>
<accession>A0A0F7U064</accession>
<keyword evidence="3" id="KW-0812">Transmembrane</keyword>
<keyword evidence="5" id="KW-1185">Reference proteome</keyword>
<dbReference type="InterPro" id="IPR051058">
    <property type="entry name" value="GDSL_Est/Lipase"/>
</dbReference>
<protein>
    <submittedName>
        <fullName evidence="4">Uncharacterized protein</fullName>
    </submittedName>
</protein>
<dbReference type="OrthoDB" id="5278722at2759"/>
<proteinExistence type="predicted"/>
<dbReference type="Gene3D" id="3.40.50.1110">
    <property type="entry name" value="SGNH hydrolase"/>
    <property type="match status" value="1"/>
</dbReference>
<organism evidence="4 5">
    <name type="scientific">Penicillium brasilianum</name>
    <dbReference type="NCBI Taxonomy" id="104259"/>
    <lineage>
        <taxon>Eukaryota</taxon>
        <taxon>Fungi</taxon>
        <taxon>Dikarya</taxon>
        <taxon>Ascomycota</taxon>
        <taxon>Pezizomycotina</taxon>
        <taxon>Eurotiomycetes</taxon>
        <taxon>Eurotiomycetidae</taxon>
        <taxon>Eurotiales</taxon>
        <taxon>Aspergillaceae</taxon>
        <taxon>Penicillium</taxon>
    </lineage>
</organism>
<dbReference type="EMBL" id="CDHK01000015">
    <property type="protein sequence ID" value="CEJ62344.1"/>
    <property type="molecule type" value="Genomic_DNA"/>
</dbReference>
<feature type="region of interest" description="Disordered" evidence="2">
    <location>
        <begin position="358"/>
        <end position="400"/>
    </location>
</feature>
<keyword evidence="1" id="KW-0378">Hydrolase</keyword>
<feature type="compositionally biased region" description="Low complexity" evidence="2">
    <location>
        <begin position="362"/>
        <end position="382"/>
    </location>
</feature>
<gene>
    <name evidence="4" type="ORF">PMG11_10845</name>
</gene>
<feature type="transmembrane region" description="Helical" evidence="3">
    <location>
        <begin position="7"/>
        <end position="26"/>
    </location>
</feature>
<reference evidence="5" key="1">
    <citation type="journal article" date="2015" name="Genome Announc.">
        <title>Draft genome sequence of the fungus Penicillium brasilianum MG11.</title>
        <authorList>
            <person name="Horn F."/>
            <person name="Linde J."/>
            <person name="Mattern D.J."/>
            <person name="Walther G."/>
            <person name="Guthke R."/>
            <person name="Brakhage A.A."/>
            <person name="Valiante V."/>
        </authorList>
    </citation>
    <scope>NUCLEOTIDE SEQUENCE [LARGE SCALE GENOMIC DNA]</scope>
    <source>
        <strain evidence="5">MG11</strain>
    </source>
</reference>
<evidence type="ECO:0000313" key="4">
    <source>
        <dbReference type="EMBL" id="CEJ62344.1"/>
    </source>
</evidence>
<dbReference type="SUPFAM" id="SSF52266">
    <property type="entry name" value="SGNH hydrolase"/>
    <property type="match status" value="1"/>
</dbReference>
<dbReference type="GO" id="GO:0016787">
    <property type="term" value="F:hydrolase activity"/>
    <property type="evidence" value="ECO:0007669"/>
    <property type="project" value="UniProtKB-KW"/>
</dbReference>
<sequence length="400" mass="44799">MIRLFNRLYALCAVAACTILYSAWFLTSRNLGDIVPLAAEQFRTASSFDQRLVVFGDSWSDNETDEEQGRIWTDWLCGMFSCHQENLAQTAKYSLRGKYTGSVVDNAELDLFGRLSQTKLADFKTQLKQWLDAESAALVGLSEDQVRSRQDRTIFVVSFGIWDVWSLVTKDYDQAAGSIERRIDKLMQQLNHLAEHWGSGSENLKVILTQTVDVTFLPGFTATGGDEYKDAVRILDVWNRKLREAAKKWDRGTIYLFDTNAFVMDRIRDWQLYAAGIEEENGLGTNQDPGWENVGDACVESESGIQVMMSKDKSKAKKPCEHPDKYLFWNDMHLGPSAHRLMATEIYHGIDGVLLNPKDSESSATAGTKSGSGSTSTTNSDESIPKTGASKRHNRRASAA</sequence>